<reference evidence="1" key="2">
    <citation type="submission" date="2020-11" db="EMBL/GenBank/DDBJ databases">
        <authorList>
            <consortium name="DOE Joint Genome Institute"/>
            <person name="Kuo A."/>
            <person name="Miyauchi S."/>
            <person name="Kiss E."/>
            <person name="Drula E."/>
            <person name="Kohler A."/>
            <person name="Sanchez-Garcia M."/>
            <person name="Andreopoulos B."/>
            <person name="Barry K.W."/>
            <person name="Bonito G."/>
            <person name="Buee M."/>
            <person name="Carver A."/>
            <person name="Chen C."/>
            <person name="Cichocki N."/>
            <person name="Clum A."/>
            <person name="Culley D."/>
            <person name="Crous P.W."/>
            <person name="Fauchery L."/>
            <person name="Girlanda M."/>
            <person name="Hayes R."/>
            <person name="Keri Z."/>
            <person name="Labutti K."/>
            <person name="Lipzen A."/>
            <person name="Lombard V."/>
            <person name="Magnuson J."/>
            <person name="Maillard F."/>
            <person name="Morin E."/>
            <person name="Murat C."/>
            <person name="Nolan M."/>
            <person name="Ohm R."/>
            <person name="Pangilinan J."/>
            <person name="Pereira M."/>
            <person name="Perotto S."/>
            <person name="Peter M."/>
            <person name="Riley R."/>
            <person name="Sitrit Y."/>
            <person name="Stielow B."/>
            <person name="Szollosi G."/>
            <person name="Zifcakova L."/>
            <person name="Stursova M."/>
            <person name="Spatafora J.W."/>
            <person name="Tedersoo L."/>
            <person name="Vaario L.-M."/>
            <person name="Yamada A."/>
            <person name="Yan M."/>
            <person name="Wang P."/>
            <person name="Xu J."/>
            <person name="Bruns T."/>
            <person name="Baldrian P."/>
            <person name="Vilgalys R."/>
            <person name="Henrissat B."/>
            <person name="Grigoriev I.V."/>
            <person name="Hibbett D."/>
            <person name="Nagy L.G."/>
            <person name="Martin F.M."/>
        </authorList>
    </citation>
    <scope>NUCLEOTIDE SEQUENCE</scope>
    <source>
        <strain evidence="1">UH-Tt-Lm1</strain>
    </source>
</reference>
<proteinExistence type="predicted"/>
<name>A0A9P6L8T7_9AGAM</name>
<dbReference type="Proteomes" id="UP000736335">
    <property type="component" value="Unassembled WGS sequence"/>
</dbReference>
<gene>
    <name evidence="1" type="ORF">BJ322DRAFT_1107193</name>
</gene>
<sequence length="235" mass="26210">MGIRKSAPRKARQDAHVTLGPLRTSHKTALKKIWDERPCLPSITSRKAWARARGIDPTFVNRWFYTRAREARESGFELDIQNESYDLDVEGGGLNTTPERYPILHSTTPEGLPELSYYEHSTASETGLRIPLSPGQSSSPIFGSSFYSPKLTLDSPTSAYGHLTGVERFILTPPSPPRRSKTLPPPCPTTAFPLYLWLPKNPDHHEAATTFLTFACKTILVFGCHPIPYRPPLPG</sequence>
<accession>A0A9P6L8T7</accession>
<dbReference type="AlphaFoldDB" id="A0A9P6L8T7"/>
<dbReference type="EMBL" id="WIUZ02000005">
    <property type="protein sequence ID" value="KAF9787109.1"/>
    <property type="molecule type" value="Genomic_DNA"/>
</dbReference>
<evidence type="ECO:0000313" key="1">
    <source>
        <dbReference type="EMBL" id="KAF9787109.1"/>
    </source>
</evidence>
<comment type="caution">
    <text evidence="1">The sequence shown here is derived from an EMBL/GenBank/DDBJ whole genome shotgun (WGS) entry which is preliminary data.</text>
</comment>
<organism evidence="1 2">
    <name type="scientific">Thelephora terrestris</name>
    <dbReference type="NCBI Taxonomy" id="56493"/>
    <lineage>
        <taxon>Eukaryota</taxon>
        <taxon>Fungi</taxon>
        <taxon>Dikarya</taxon>
        <taxon>Basidiomycota</taxon>
        <taxon>Agaricomycotina</taxon>
        <taxon>Agaricomycetes</taxon>
        <taxon>Thelephorales</taxon>
        <taxon>Thelephoraceae</taxon>
        <taxon>Thelephora</taxon>
    </lineage>
</organism>
<keyword evidence="2" id="KW-1185">Reference proteome</keyword>
<evidence type="ECO:0008006" key="3">
    <source>
        <dbReference type="Google" id="ProtNLM"/>
    </source>
</evidence>
<dbReference type="OrthoDB" id="3257151at2759"/>
<evidence type="ECO:0000313" key="2">
    <source>
        <dbReference type="Proteomes" id="UP000736335"/>
    </source>
</evidence>
<protein>
    <recommendedName>
        <fullName evidence="3">Homeobox domain-containing protein</fullName>
    </recommendedName>
</protein>
<reference evidence="1" key="1">
    <citation type="journal article" date="2020" name="Nat. Commun.">
        <title>Large-scale genome sequencing of mycorrhizal fungi provides insights into the early evolution of symbiotic traits.</title>
        <authorList>
            <person name="Miyauchi S."/>
            <person name="Kiss E."/>
            <person name="Kuo A."/>
            <person name="Drula E."/>
            <person name="Kohler A."/>
            <person name="Sanchez-Garcia M."/>
            <person name="Morin E."/>
            <person name="Andreopoulos B."/>
            <person name="Barry K.W."/>
            <person name="Bonito G."/>
            <person name="Buee M."/>
            <person name="Carver A."/>
            <person name="Chen C."/>
            <person name="Cichocki N."/>
            <person name="Clum A."/>
            <person name="Culley D."/>
            <person name="Crous P.W."/>
            <person name="Fauchery L."/>
            <person name="Girlanda M."/>
            <person name="Hayes R.D."/>
            <person name="Keri Z."/>
            <person name="LaButti K."/>
            <person name="Lipzen A."/>
            <person name="Lombard V."/>
            <person name="Magnuson J."/>
            <person name="Maillard F."/>
            <person name="Murat C."/>
            <person name="Nolan M."/>
            <person name="Ohm R.A."/>
            <person name="Pangilinan J."/>
            <person name="Pereira M.F."/>
            <person name="Perotto S."/>
            <person name="Peter M."/>
            <person name="Pfister S."/>
            <person name="Riley R."/>
            <person name="Sitrit Y."/>
            <person name="Stielow J.B."/>
            <person name="Szollosi G."/>
            <person name="Zifcakova L."/>
            <person name="Stursova M."/>
            <person name="Spatafora J.W."/>
            <person name="Tedersoo L."/>
            <person name="Vaario L.M."/>
            <person name="Yamada A."/>
            <person name="Yan M."/>
            <person name="Wang P."/>
            <person name="Xu J."/>
            <person name="Bruns T."/>
            <person name="Baldrian P."/>
            <person name="Vilgalys R."/>
            <person name="Dunand C."/>
            <person name="Henrissat B."/>
            <person name="Grigoriev I.V."/>
            <person name="Hibbett D."/>
            <person name="Nagy L.G."/>
            <person name="Martin F.M."/>
        </authorList>
    </citation>
    <scope>NUCLEOTIDE SEQUENCE</scope>
    <source>
        <strain evidence="1">UH-Tt-Lm1</strain>
    </source>
</reference>